<organism evidence="1 2">
    <name type="scientific">Stephania japonica</name>
    <dbReference type="NCBI Taxonomy" id="461633"/>
    <lineage>
        <taxon>Eukaryota</taxon>
        <taxon>Viridiplantae</taxon>
        <taxon>Streptophyta</taxon>
        <taxon>Embryophyta</taxon>
        <taxon>Tracheophyta</taxon>
        <taxon>Spermatophyta</taxon>
        <taxon>Magnoliopsida</taxon>
        <taxon>Ranunculales</taxon>
        <taxon>Menispermaceae</taxon>
        <taxon>Menispermoideae</taxon>
        <taxon>Cissampelideae</taxon>
        <taxon>Stephania</taxon>
    </lineage>
</organism>
<gene>
    <name evidence="1" type="ORF">Sjap_006353</name>
</gene>
<evidence type="ECO:0000313" key="1">
    <source>
        <dbReference type="EMBL" id="KAK9146450.1"/>
    </source>
</evidence>
<reference evidence="1 2" key="1">
    <citation type="submission" date="2024-01" db="EMBL/GenBank/DDBJ databases">
        <title>Genome assemblies of Stephania.</title>
        <authorList>
            <person name="Yang L."/>
        </authorList>
    </citation>
    <scope>NUCLEOTIDE SEQUENCE [LARGE SCALE GENOMIC DNA]</scope>
    <source>
        <strain evidence="1">QJT</strain>
        <tissue evidence="1">Leaf</tissue>
    </source>
</reference>
<evidence type="ECO:0000313" key="2">
    <source>
        <dbReference type="Proteomes" id="UP001417504"/>
    </source>
</evidence>
<comment type="caution">
    <text evidence="1">The sequence shown here is derived from an EMBL/GenBank/DDBJ whole genome shotgun (WGS) entry which is preliminary data.</text>
</comment>
<name>A0AAP0K6V8_9MAGN</name>
<protein>
    <submittedName>
        <fullName evidence="1">Uncharacterized protein</fullName>
    </submittedName>
</protein>
<dbReference type="Proteomes" id="UP001417504">
    <property type="component" value="Unassembled WGS sequence"/>
</dbReference>
<proteinExistence type="predicted"/>
<sequence length="117" mass="12580">MFPALWGKGILCSDISFTLPPQGAISSSGLSSFKNLFQIPSNPAFDIGFVTKSDFALNVVLGKELLLSKEFMGVSLGNPAKLIVDFIQLISLQSFFFIPNSGNLSSINCNSFSLVPK</sequence>
<keyword evidence="2" id="KW-1185">Reference proteome</keyword>
<dbReference type="EMBL" id="JBBNAE010000002">
    <property type="protein sequence ID" value="KAK9146450.1"/>
    <property type="molecule type" value="Genomic_DNA"/>
</dbReference>
<dbReference type="AlphaFoldDB" id="A0AAP0K6V8"/>
<accession>A0AAP0K6V8</accession>